<dbReference type="AlphaFoldDB" id="A0A061G7I9"/>
<dbReference type="HOGENOM" id="CLU_2762963_0_0_1"/>
<evidence type="ECO:0000313" key="2">
    <source>
        <dbReference type="Proteomes" id="UP000026915"/>
    </source>
</evidence>
<dbReference type="EMBL" id="CM001881">
    <property type="protein sequence ID" value="EOY23009.1"/>
    <property type="molecule type" value="Genomic_DNA"/>
</dbReference>
<keyword evidence="2" id="KW-1185">Reference proteome</keyword>
<proteinExistence type="predicted"/>
<dbReference type="Proteomes" id="UP000026915">
    <property type="component" value="Chromosome 3"/>
</dbReference>
<evidence type="ECO:0000313" key="1">
    <source>
        <dbReference type="EMBL" id="EOY23009.1"/>
    </source>
</evidence>
<dbReference type="InParanoid" id="A0A061G7I9"/>
<sequence length="70" mass="8157">MIDDNMKSRRNGHVVMTTIGLIGFLSIEKPSPPRPDPLTFEPYIHSTTPNFCALIDSKRPQQEFNERRWE</sequence>
<protein>
    <submittedName>
        <fullName evidence="1">Uncharacterized protein</fullName>
    </submittedName>
</protein>
<reference evidence="1 2" key="1">
    <citation type="journal article" date="2013" name="Genome Biol.">
        <title>The genome sequence of the most widely cultivated cacao type and its use to identify candidate genes regulating pod color.</title>
        <authorList>
            <person name="Motamayor J.C."/>
            <person name="Mockaitis K."/>
            <person name="Schmutz J."/>
            <person name="Haiminen N."/>
            <person name="Iii D.L."/>
            <person name="Cornejo O."/>
            <person name="Findley S.D."/>
            <person name="Zheng P."/>
            <person name="Utro F."/>
            <person name="Royaert S."/>
            <person name="Saski C."/>
            <person name="Jenkins J."/>
            <person name="Podicheti R."/>
            <person name="Zhao M."/>
            <person name="Scheffler B.E."/>
            <person name="Stack J.C."/>
            <person name="Feltus F.A."/>
            <person name="Mustiga G.M."/>
            <person name="Amores F."/>
            <person name="Phillips W."/>
            <person name="Marelli J.P."/>
            <person name="May G.D."/>
            <person name="Shapiro H."/>
            <person name="Ma J."/>
            <person name="Bustamante C.D."/>
            <person name="Schnell R.J."/>
            <person name="Main D."/>
            <person name="Gilbert D."/>
            <person name="Parida L."/>
            <person name="Kuhn D.N."/>
        </authorList>
    </citation>
    <scope>NUCLEOTIDE SEQUENCE [LARGE SCALE GENOMIC DNA]</scope>
    <source>
        <strain evidence="2">cv. Matina 1-6</strain>
    </source>
</reference>
<name>A0A061G7I9_THECC</name>
<gene>
    <name evidence="1" type="ORF">TCM_015023</name>
</gene>
<dbReference type="Gramene" id="EOY23009">
    <property type="protein sequence ID" value="EOY23009"/>
    <property type="gene ID" value="TCM_015023"/>
</dbReference>
<organism evidence="1 2">
    <name type="scientific">Theobroma cacao</name>
    <name type="common">Cacao</name>
    <name type="synonym">Cocoa</name>
    <dbReference type="NCBI Taxonomy" id="3641"/>
    <lineage>
        <taxon>Eukaryota</taxon>
        <taxon>Viridiplantae</taxon>
        <taxon>Streptophyta</taxon>
        <taxon>Embryophyta</taxon>
        <taxon>Tracheophyta</taxon>
        <taxon>Spermatophyta</taxon>
        <taxon>Magnoliopsida</taxon>
        <taxon>eudicotyledons</taxon>
        <taxon>Gunneridae</taxon>
        <taxon>Pentapetalae</taxon>
        <taxon>rosids</taxon>
        <taxon>malvids</taxon>
        <taxon>Malvales</taxon>
        <taxon>Malvaceae</taxon>
        <taxon>Byttnerioideae</taxon>
        <taxon>Theobroma</taxon>
    </lineage>
</organism>
<accession>A0A061G7I9</accession>